<comment type="caution">
    <text evidence="3">The sequence shown here is derived from an EMBL/GenBank/DDBJ whole genome shotgun (WGS) entry which is preliminary data.</text>
</comment>
<keyword evidence="4" id="KW-1185">Reference proteome</keyword>
<accession>A0ABR3YT87</accession>
<name>A0ABR3YT87_9PEZI</name>
<sequence length="346" mass="37882">MLPPIDESVLEKNTNFKVLYTTLTTAVLNGDGTTTALWSATEHQKVVDELDHHRLKEARRHLLTNAIATAAPQEEPKEPQSKSIPSSSRREPASELSTSQALPDDVLDLLLLLPSLITSPEPLSSEATSLLLSSPPLANLDSLLPQCAPLVSANLQASALGLSRVTHPGTNPSYLHRNIANLPATVASLRASLEKQKSDLAKARLAAQAEVVNILKRRTQALTQLVRALEAKHGAVARSAEHSAAELALQAQIAEAEASLALHRVRKDIYSTEVCSALRNYGGHLQDARLRLEEALRARKMELAEYGVGVEGQEGKERFMREAAKTYREMSRQMEDIEGDLERLRR</sequence>
<feature type="coiled-coil region" evidence="1">
    <location>
        <begin position="285"/>
        <end position="340"/>
    </location>
</feature>
<keyword evidence="1" id="KW-0175">Coiled coil</keyword>
<evidence type="ECO:0000313" key="4">
    <source>
        <dbReference type="Proteomes" id="UP001583280"/>
    </source>
</evidence>
<reference evidence="3 4" key="1">
    <citation type="journal article" date="2024" name="IMA Fungus">
        <title>IMA Genome - F19 : A genome assembly and annotation guide to empower mycologists, including annotated draft genome sequences of Ceratocystis pirilliformis, Diaporthe australafricana, Fusarium ophioides, Paecilomyces lecythidis, and Sporothrix stenoceras.</title>
        <authorList>
            <person name="Aylward J."/>
            <person name="Wilson A.M."/>
            <person name="Visagie C.M."/>
            <person name="Spraker J."/>
            <person name="Barnes I."/>
            <person name="Buitendag C."/>
            <person name="Ceriani C."/>
            <person name="Del Mar Angel L."/>
            <person name="du Plessis D."/>
            <person name="Fuchs T."/>
            <person name="Gasser K."/>
            <person name="Kramer D."/>
            <person name="Li W."/>
            <person name="Munsamy K."/>
            <person name="Piso A."/>
            <person name="Price J.L."/>
            <person name="Sonnekus B."/>
            <person name="Thomas C."/>
            <person name="van der Nest A."/>
            <person name="van Dijk A."/>
            <person name="van Heerden A."/>
            <person name="van Vuuren N."/>
            <person name="Yilmaz N."/>
            <person name="Duong T.A."/>
            <person name="van der Merwe N.A."/>
            <person name="Wingfield M.J."/>
            <person name="Wingfield B.D."/>
        </authorList>
    </citation>
    <scope>NUCLEOTIDE SEQUENCE [LARGE SCALE GENOMIC DNA]</scope>
    <source>
        <strain evidence="3 4">CMW 12675</strain>
    </source>
</reference>
<evidence type="ECO:0000256" key="2">
    <source>
        <dbReference type="SAM" id="MobiDB-lite"/>
    </source>
</evidence>
<dbReference type="Proteomes" id="UP001583280">
    <property type="component" value="Unassembled WGS sequence"/>
</dbReference>
<organism evidence="3 4">
    <name type="scientific">Ceratocystis pirilliformis</name>
    <dbReference type="NCBI Taxonomy" id="259994"/>
    <lineage>
        <taxon>Eukaryota</taxon>
        <taxon>Fungi</taxon>
        <taxon>Dikarya</taxon>
        <taxon>Ascomycota</taxon>
        <taxon>Pezizomycotina</taxon>
        <taxon>Sordariomycetes</taxon>
        <taxon>Hypocreomycetidae</taxon>
        <taxon>Microascales</taxon>
        <taxon>Ceratocystidaceae</taxon>
        <taxon>Ceratocystis</taxon>
    </lineage>
</organism>
<feature type="region of interest" description="Disordered" evidence="2">
    <location>
        <begin position="68"/>
        <end position="99"/>
    </location>
</feature>
<protein>
    <submittedName>
        <fullName evidence="3">Uncharacterized protein</fullName>
    </submittedName>
</protein>
<proteinExistence type="predicted"/>
<feature type="coiled-coil region" evidence="1">
    <location>
        <begin position="186"/>
        <end position="257"/>
    </location>
</feature>
<dbReference type="EMBL" id="JAWDJO010000163">
    <property type="protein sequence ID" value="KAL1891112.1"/>
    <property type="molecule type" value="Genomic_DNA"/>
</dbReference>
<gene>
    <name evidence="3" type="ORF">Cpir12675_005120</name>
</gene>
<evidence type="ECO:0000256" key="1">
    <source>
        <dbReference type="SAM" id="Coils"/>
    </source>
</evidence>
<evidence type="ECO:0000313" key="3">
    <source>
        <dbReference type="EMBL" id="KAL1891112.1"/>
    </source>
</evidence>